<accession>A0A2P2LJK9</accession>
<proteinExistence type="predicted"/>
<dbReference type="AlphaFoldDB" id="A0A2P2LJK9"/>
<organism evidence="1">
    <name type="scientific">Rhizophora mucronata</name>
    <name type="common">Asiatic mangrove</name>
    <dbReference type="NCBI Taxonomy" id="61149"/>
    <lineage>
        <taxon>Eukaryota</taxon>
        <taxon>Viridiplantae</taxon>
        <taxon>Streptophyta</taxon>
        <taxon>Embryophyta</taxon>
        <taxon>Tracheophyta</taxon>
        <taxon>Spermatophyta</taxon>
        <taxon>Magnoliopsida</taxon>
        <taxon>eudicotyledons</taxon>
        <taxon>Gunneridae</taxon>
        <taxon>Pentapetalae</taxon>
        <taxon>rosids</taxon>
        <taxon>fabids</taxon>
        <taxon>Malpighiales</taxon>
        <taxon>Rhizophoraceae</taxon>
        <taxon>Rhizophora</taxon>
    </lineage>
</organism>
<evidence type="ECO:0000313" key="1">
    <source>
        <dbReference type="EMBL" id="MBX18162.1"/>
    </source>
</evidence>
<reference evidence="1" key="1">
    <citation type="submission" date="2018-02" db="EMBL/GenBank/DDBJ databases">
        <title>Rhizophora mucronata_Transcriptome.</title>
        <authorList>
            <person name="Meera S.P."/>
            <person name="Sreeshan A."/>
            <person name="Augustine A."/>
        </authorList>
    </citation>
    <scope>NUCLEOTIDE SEQUENCE</scope>
    <source>
        <tissue evidence="1">Leaf</tissue>
    </source>
</reference>
<protein>
    <submittedName>
        <fullName evidence="1">Uncharacterized protein</fullName>
    </submittedName>
</protein>
<dbReference type="EMBL" id="GGEC01037678">
    <property type="protein sequence ID" value="MBX18162.1"/>
    <property type="molecule type" value="Transcribed_RNA"/>
</dbReference>
<sequence length="45" mass="5229">MGSLIMKQRRLHDYTHQLSTRNQMGFCLLMYQPLCTGMLVKTIAV</sequence>
<name>A0A2P2LJK9_RHIMU</name>